<dbReference type="InterPro" id="IPR036986">
    <property type="entry name" value="S4_RNA-bd_sf"/>
</dbReference>
<evidence type="ECO:0000259" key="5">
    <source>
        <dbReference type="Pfam" id="PF01728"/>
    </source>
</evidence>
<dbReference type="AlphaFoldDB" id="A0A379C4K7"/>
<feature type="domain" description="Ribosomal RNA methyltransferase FtsJ" evidence="5">
    <location>
        <begin position="60"/>
        <end position="241"/>
    </location>
</feature>
<dbReference type="InterPro" id="IPR004538">
    <property type="entry name" value="Hemolysin_A/TlyA"/>
</dbReference>
<dbReference type="SUPFAM" id="SSF55174">
    <property type="entry name" value="Alpha-L RNA-binding motif"/>
    <property type="match status" value="1"/>
</dbReference>
<dbReference type="STRING" id="1122949.GCA_000378725_00597"/>
<dbReference type="InterPro" id="IPR047048">
    <property type="entry name" value="TlyA"/>
</dbReference>
<reference evidence="6 7" key="1">
    <citation type="submission" date="2018-06" db="EMBL/GenBank/DDBJ databases">
        <authorList>
            <consortium name="Pathogen Informatics"/>
            <person name="Doyle S."/>
        </authorList>
    </citation>
    <scope>NUCLEOTIDE SEQUENCE [LARGE SCALE GENOMIC DNA]</scope>
    <source>
        <strain evidence="6 7">NCTC13149</strain>
    </source>
</reference>
<evidence type="ECO:0000256" key="3">
    <source>
        <dbReference type="PROSITE-ProRule" id="PRU00182"/>
    </source>
</evidence>
<dbReference type="PANTHER" id="PTHR32319">
    <property type="entry name" value="BACTERIAL HEMOLYSIN-LIKE PROTEIN"/>
    <property type="match status" value="1"/>
</dbReference>
<dbReference type="PANTHER" id="PTHR32319:SF0">
    <property type="entry name" value="BACTERIAL HEMOLYSIN-LIKE PROTEIN"/>
    <property type="match status" value="1"/>
</dbReference>
<comment type="similarity">
    <text evidence="2">Belongs to the TlyA family.</text>
</comment>
<dbReference type="Gene3D" id="3.40.50.150">
    <property type="entry name" value="Vaccinia Virus protein VP39"/>
    <property type="match status" value="1"/>
</dbReference>
<sequence length="266" mass="30143">MSKIRADLLIVEKGLVSSREKAKRIIMEGKAFVGTNRIDKAGQLLDPDSNIHIKKDSIEFVSRGGYKLKKMIQKHHIDLKDKICMDIGSSTGGFTDCMLQNGSKKVYAIDVGYNQLDYKIRIDKRVVVMERTNIRFLDREKIMDNIDFISIDVSFISLELVLPKAVELAGEKCQFVALIKPQFEAGKDKVGKGGIIRDSKVHLQVLEKIYEFVKSLNLSIRDISYSPITGTEGNIEFLIYMDNYSEDIKSFDLKAIVNEAKVKLTK</sequence>
<dbReference type="InterPro" id="IPR002877">
    <property type="entry name" value="RNA_MeTrfase_FtsJ_dom"/>
</dbReference>
<dbReference type="EMBL" id="UGSZ01000001">
    <property type="protein sequence ID" value="SUB57039.1"/>
    <property type="molecule type" value="Genomic_DNA"/>
</dbReference>
<dbReference type="Pfam" id="PF01479">
    <property type="entry name" value="S4"/>
    <property type="match status" value="1"/>
</dbReference>
<dbReference type="InterPro" id="IPR029063">
    <property type="entry name" value="SAM-dependent_MTases_sf"/>
</dbReference>
<evidence type="ECO:0000259" key="4">
    <source>
        <dbReference type="Pfam" id="PF01479"/>
    </source>
</evidence>
<dbReference type="PIRSF" id="PIRSF005578">
    <property type="entry name" value="TlyA"/>
    <property type="match status" value="1"/>
</dbReference>
<dbReference type="RefSeq" id="WP_019034509.1">
    <property type="nucleotide sequence ID" value="NZ_UGSZ01000001.1"/>
</dbReference>
<evidence type="ECO:0000313" key="6">
    <source>
        <dbReference type="EMBL" id="SUB57039.1"/>
    </source>
</evidence>
<evidence type="ECO:0000313" key="7">
    <source>
        <dbReference type="Proteomes" id="UP000255517"/>
    </source>
</evidence>
<dbReference type="PROSITE" id="PS50889">
    <property type="entry name" value="S4"/>
    <property type="match status" value="1"/>
</dbReference>
<name>A0A379C4K7_9FIRM</name>
<evidence type="ECO:0000256" key="2">
    <source>
        <dbReference type="ARBA" id="ARBA00029460"/>
    </source>
</evidence>
<dbReference type="SUPFAM" id="SSF53335">
    <property type="entry name" value="S-adenosyl-L-methionine-dependent methyltransferases"/>
    <property type="match status" value="1"/>
</dbReference>
<feature type="domain" description="RNA-binding S4" evidence="4">
    <location>
        <begin position="5"/>
        <end position="48"/>
    </location>
</feature>
<dbReference type="GO" id="GO:0008168">
    <property type="term" value="F:methyltransferase activity"/>
    <property type="evidence" value="ECO:0007669"/>
    <property type="project" value="UniProtKB-KW"/>
</dbReference>
<evidence type="ECO:0000256" key="1">
    <source>
        <dbReference type="ARBA" id="ARBA00022884"/>
    </source>
</evidence>
<gene>
    <name evidence="6" type="primary">tlyA</name>
    <name evidence="6" type="ORF">NCTC13149_00854</name>
</gene>
<dbReference type="InterPro" id="IPR002942">
    <property type="entry name" value="S4_RNA-bd"/>
</dbReference>
<dbReference type="NCBIfam" id="TIGR00478">
    <property type="entry name" value="tly"/>
    <property type="match status" value="1"/>
</dbReference>
<organism evidence="6 7">
    <name type="scientific">Peptoniphilus lacrimalis</name>
    <dbReference type="NCBI Taxonomy" id="33031"/>
    <lineage>
        <taxon>Bacteria</taxon>
        <taxon>Bacillati</taxon>
        <taxon>Bacillota</taxon>
        <taxon>Tissierellia</taxon>
        <taxon>Tissierellales</taxon>
        <taxon>Peptoniphilaceae</taxon>
        <taxon>Peptoniphilus</taxon>
    </lineage>
</organism>
<keyword evidence="1 3" id="KW-0694">RNA-binding</keyword>
<proteinExistence type="inferred from homology"/>
<accession>A0A379C4K7</accession>
<keyword evidence="6" id="KW-0808">Transferase</keyword>
<dbReference type="Proteomes" id="UP000255517">
    <property type="component" value="Unassembled WGS sequence"/>
</dbReference>
<dbReference type="OrthoDB" id="9784736at2"/>
<dbReference type="EC" id="2.1.1.226" evidence="6"/>
<keyword evidence="6" id="KW-0489">Methyltransferase</keyword>
<dbReference type="GO" id="GO:0032259">
    <property type="term" value="P:methylation"/>
    <property type="evidence" value="ECO:0007669"/>
    <property type="project" value="UniProtKB-KW"/>
</dbReference>
<protein>
    <submittedName>
        <fullName evidence="6">16S/23S rRNA (Cytidine-2'-O)-methyltransferase TlyA</fullName>
        <ecNumber evidence="6">2.1.1.226</ecNumber>
    </submittedName>
</protein>
<dbReference type="Pfam" id="PF01728">
    <property type="entry name" value="FtsJ"/>
    <property type="match status" value="1"/>
</dbReference>
<dbReference type="GO" id="GO:0003723">
    <property type="term" value="F:RNA binding"/>
    <property type="evidence" value="ECO:0007669"/>
    <property type="project" value="UniProtKB-KW"/>
</dbReference>
<dbReference type="Gene3D" id="3.10.290.10">
    <property type="entry name" value="RNA-binding S4 domain"/>
    <property type="match status" value="1"/>
</dbReference>